<dbReference type="Gene3D" id="1.10.1040.10">
    <property type="entry name" value="N-(1-d-carboxylethyl)-l-norvaline Dehydrogenase, domain 2"/>
    <property type="match status" value="1"/>
</dbReference>
<dbReference type="Gene3D" id="3.40.50.720">
    <property type="entry name" value="NAD(P)-binding Rossmann-like Domain"/>
    <property type="match status" value="1"/>
</dbReference>
<sequence length="259" mass="28384">MHMTNNAILLDGNGPLREGLHVLLKRSGYEIISLAESEECRDALSSVRYGMEVTNDDVIEKQANIVKMDRLLPPEIPIAATSLALSATEIASWASQPKRICGFGTLAPLEERELIEVAPALQTSKETLHRLEELFRSLGKQVDIVQDEAGLVFPRILALIVNEAAFALMEGTASATDIDTAMKLGTGYPYGPLEWADRIGLDDVLAVLSGLHRDLGEERYRPAPLLRKLVLAGRFGSRSGQGFYSYDIGGEQDGNTRNY</sequence>
<gene>
    <name evidence="6" type="ORF">C7Y44_06840</name>
</gene>
<dbReference type="SUPFAM" id="SSF48179">
    <property type="entry name" value="6-phosphogluconate dehydrogenase C-terminal domain-like"/>
    <property type="match status" value="1"/>
</dbReference>
<dbReference type="InterPro" id="IPR013328">
    <property type="entry name" value="6PGD_dom2"/>
</dbReference>
<keyword evidence="7" id="KW-1185">Reference proteome</keyword>
<dbReference type="InterPro" id="IPR008927">
    <property type="entry name" value="6-PGluconate_DH-like_C_sf"/>
</dbReference>
<dbReference type="InterPro" id="IPR036291">
    <property type="entry name" value="NAD(P)-bd_dom_sf"/>
</dbReference>
<evidence type="ECO:0000313" key="6">
    <source>
        <dbReference type="EMBL" id="TQR45461.1"/>
    </source>
</evidence>
<dbReference type="SUPFAM" id="SSF51735">
    <property type="entry name" value="NAD(P)-binding Rossmann-fold domains"/>
    <property type="match status" value="1"/>
</dbReference>
<dbReference type="InterPro" id="IPR006176">
    <property type="entry name" value="3-OHacyl-CoA_DH_NAD-bd"/>
</dbReference>
<dbReference type="PANTHER" id="PTHR48075">
    <property type="entry name" value="3-HYDROXYACYL-COA DEHYDROGENASE FAMILY PROTEIN"/>
    <property type="match status" value="1"/>
</dbReference>
<dbReference type="EMBL" id="SADY01000002">
    <property type="protein sequence ID" value="TQR45461.1"/>
    <property type="molecule type" value="Genomic_DNA"/>
</dbReference>
<accession>A0ABY3AS26</accession>
<dbReference type="Pfam" id="PF00725">
    <property type="entry name" value="3HCDH"/>
    <property type="match status" value="1"/>
</dbReference>
<dbReference type="InterPro" id="IPR006108">
    <property type="entry name" value="3HC_DH_C"/>
</dbReference>
<evidence type="ECO:0000256" key="3">
    <source>
        <dbReference type="ARBA" id="ARBA00023002"/>
    </source>
</evidence>
<evidence type="ECO:0000313" key="7">
    <source>
        <dbReference type="Proteomes" id="UP000316208"/>
    </source>
</evidence>
<name>A0ABY3AS26_PAEPP</name>
<dbReference type="Pfam" id="PF02737">
    <property type="entry name" value="3HCDH_N"/>
    <property type="match status" value="1"/>
</dbReference>
<evidence type="ECO:0000256" key="1">
    <source>
        <dbReference type="ARBA" id="ARBA00005086"/>
    </source>
</evidence>
<proteinExistence type="inferred from homology"/>
<evidence type="ECO:0000259" key="4">
    <source>
        <dbReference type="Pfam" id="PF00725"/>
    </source>
</evidence>
<dbReference type="PANTHER" id="PTHR48075:SF5">
    <property type="entry name" value="3-HYDROXYBUTYRYL-COA DEHYDROGENASE"/>
    <property type="match status" value="1"/>
</dbReference>
<evidence type="ECO:0000256" key="2">
    <source>
        <dbReference type="ARBA" id="ARBA00009463"/>
    </source>
</evidence>
<keyword evidence="3" id="KW-0560">Oxidoreductase</keyword>
<reference evidence="6 7" key="1">
    <citation type="submission" date="2018-03" db="EMBL/GenBank/DDBJ databases">
        <title>Aerobic endospore-forming bacteria genome sequencing and assembly.</title>
        <authorList>
            <person name="Cavalcante D.A."/>
            <person name="Driks A."/>
            <person name="Putonti C."/>
            <person name="De-Souza M.T."/>
        </authorList>
    </citation>
    <scope>NUCLEOTIDE SEQUENCE [LARGE SCALE GENOMIC DNA]</scope>
    <source>
        <strain evidence="6 7">SDF0028</strain>
    </source>
</reference>
<protein>
    <submittedName>
        <fullName evidence="6">3-hydroxybutyryl-CoA dehydrogenase</fullName>
    </submittedName>
</protein>
<feature type="domain" description="3-hydroxyacyl-CoA dehydrogenase NAD binding" evidence="5">
    <location>
        <begin position="39"/>
        <end position="145"/>
    </location>
</feature>
<feature type="domain" description="3-hydroxyacyl-CoA dehydrogenase C-terminal" evidence="4">
    <location>
        <begin position="150"/>
        <end position="246"/>
    </location>
</feature>
<comment type="caution">
    <text evidence="6">The sequence shown here is derived from an EMBL/GenBank/DDBJ whole genome shotgun (WGS) entry which is preliminary data.</text>
</comment>
<organism evidence="6 7">
    <name type="scientific">Paenibacillus popilliae</name>
    <name type="common">Bacillus popilliae</name>
    <dbReference type="NCBI Taxonomy" id="78057"/>
    <lineage>
        <taxon>Bacteria</taxon>
        <taxon>Bacillati</taxon>
        <taxon>Bacillota</taxon>
        <taxon>Bacilli</taxon>
        <taxon>Bacillales</taxon>
        <taxon>Paenibacillaceae</taxon>
        <taxon>Paenibacillus</taxon>
    </lineage>
</organism>
<evidence type="ECO:0000259" key="5">
    <source>
        <dbReference type="Pfam" id="PF02737"/>
    </source>
</evidence>
<dbReference type="Proteomes" id="UP000316208">
    <property type="component" value="Unassembled WGS sequence"/>
</dbReference>
<comment type="similarity">
    <text evidence="2">Belongs to the 3-hydroxyacyl-CoA dehydrogenase family.</text>
</comment>
<comment type="pathway">
    <text evidence="1">Lipid metabolism; butanoate metabolism.</text>
</comment>